<comment type="caution">
    <text evidence="1">The sequence shown here is derived from an EMBL/GenBank/DDBJ whole genome shotgun (WGS) entry which is preliminary data.</text>
</comment>
<reference evidence="1 2" key="1">
    <citation type="submission" date="2022-03" db="EMBL/GenBank/DDBJ databases">
        <title>Pseudonocardia alaer sp. nov., a novel actinomycete isolated from reed forest soil.</title>
        <authorList>
            <person name="Wang L."/>
        </authorList>
    </citation>
    <scope>NUCLEOTIDE SEQUENCE [LARGE SCALE GENOMIC DNA]</scope>
    <source>
        <strain evidence="1 2">Y-16303</strain>
    </source>
</reference>
<proteinExistence type="predicted"/>
<dbReference type="Proteomes" id="UP001299970">
    <property type="component" value="Unassembled WGS sequence"/>
</dbReference>
<organism evidence="1 2">
    <name type="scientific">Pseudonocardia alaniniphila</name>
    <dbReference type="NCBI Taxonomy" id="75291"/>
    <lineage>
        <taxon>Bacteria</taxon>
        <taxon>Bacillati</taxon>
        <taxon>Actinomycetota</taxon>
        <taxon>Actinomycetes</taxon>
        <taxon>Pseudonocardiales</taxon>
        <taxon>Pseudonocardiaceae</taxon>
        <taxon>Pseudonocardia</taxon>
    </lineage>
</organism>
<protein>
    <recommendedName>
        <fullName evidence="3">Lipoprotein</fullName>
    </recommendedName>
</protein>
<keyword evidence="2" id="KW-1185">Reference proteome</keyword>
<gene>
    <name evidence="1" type="ORF">MMF94_34840</name>
</gene>
<evidence type="ECO:0000313" key="2">
    <source>
        <dbReference type="Proteomes" id="UP001299970"/>
    </source>
</evidence>
<accession>A0ABS9TQT7</accession>
<dbReference type="EMBL" id="JAKXMK010000037">
    <property type="protein sequence ID" value="MCH6170907.1"/>
    <property type="molecule type" value="Genomic_DNA"/>
</dbReference>
<dbReference type="RefSeq" id="WP_241041713.1">
    <property type="nucleotide sequence ID" value="NZ_BAAAJF010000017.1"/>
</dbReference>
<sequence>MLFGVVACGAAPSYPADPDARPRSDSHALSEFVEQCQQNVDSWQRGQALYPEKLSVELDESVSYIAGIDVSGGSQLRERLPDDVSYSDVPLEVRCGLGARLVSTTSAAEVDKSDWLLQEFDETGKLQWAWTVTGKKPGDHTLRLELRPAVAVVGGGYVLPAGDSPASQVVMLETDLQVTSTFLQNVYLWWDTNWDKIALIAAGLGGAVLAVRRFLKNLRDGSEDTSAQDG</sequence>
<evidence type="ECO:0008006" key="3">
    <source>
        <dbReference type="Google" id="ProtNLM"/>
    </source>
</evidence>
<evidence type="ECO:0000313" key="1">
    <source>
        <dbReference type="EMBL" id="MCH6170907.1"/>
    </source>
</evidence>
<name>A0ABS9TQT7_9PSEU</name>